<organism evidence="2 3">
    <name type="scientific">Polarella glacialis</name>
    <name type="common">Dinoflagellate</name>
    <dbReference type="NCBI Taxonomy" id="89957"/>
    <lineage>
        <taxon>Eukaryota</taxon>
        <taxon>Sar</taxon>
        <taxon>Alveolata</taxon>
        <taxon>Dinophyceae</taxon>
        <taxon>Suessiales</taxon>
        <taxon>Suessiaceae</taxon>
        <taxon>Polarella</taxon>
    </lineage>
</organism>
<dbReference type="Proteomes" id="UP000626109">
    <property type="component" value="Unassembled WGS sequence"/>
</dbReference>
<gene>
    <name evidence="2" type="ORF">PGLA2088_LOCUS47476</name>
</gene>
<comment type="caution">
    <text evidence="2">The sequence shown here is derived from an EMBL/GenBank/DDBJ whole genome shotgun (WGS) entry which is preliminary data.</text>
</comment>
<evidence type="ECO:0000313" key="2">
    <source>
        <dbReference type="EMBL" id="CAE8734764.1"/>
    </source>
</evidence>
<protein>
    <submittedName>
        <fullName evidence="2">Uncharacterized protein</fullName>
    </submittedName>
</protein>
<evidence type="ECO:0000256" key="1">
    <source>
        <dbReference type="SAM" id="MobiDB-lite"/>
    </source>
</evidence>
<reference evidence="2" key="1">
    <citation type="submission" date="2021-02" db="EMBL/GenBank/DDBJ databases">
        <authorList>
            <person name="Dougan E. K."/>
            <person name="Rhodes N."/>
            <person name="Thang M."/>
            <person name="Chan C."/>
        </authorList>
    </citation>
    <scope>NUCLEOTIDE SEQUENCE</scope>
</reference>
<proteinExistence type="predicted"/>
<name>A0A813LP07_POLGL</name>
<accession>A0A813LP07</accession>
<feature type="region of interest" description="Disordered" evidence="1">
    <location>
        <begin position="83"/>
        <end position="128"/>
    </location>
</feature>
<sequence>MFVFAGTALSLIRRSWMSIYAGTSTLLPDVNPTPVDVCFWWNCADLKKTFTLLPEHEGLLLTKTSDHKAWACLGRFQDLRLTQTSNNQTPNTQNTSTNTNNNTQTTTTTNNNNHHSNNNETTTTTTTTMKHTSAVNLSASYVQLESW</sequence>
<dbReference type="AlphaFoldDB" id="A0A813LP07"/>
<evidence type="ECO:0000313" key="3">
    <source>
        <dbReference type="Proteomes" id="UP000626109"/>
    </source>
</evidence>
<dbReference type="EMBL" id="CAJNNW010036477">
    <property type="protein sequence ID" value="CAE8734764.1"/>
    <property type="molecule type" value="Genomic_DNA"/>
</dbReference>